<keyword evidence="1" id="KW-0175">Coiled coil</keyword>
<evidence type="ECO:0000256" key="1">
    <source>
        <dbReference type="SAM" id="Coils"/>
    </source>
</evidence>
<feature type="compositionally biased region" description="Basic and acidic residues" evidence="2">
    <location>
        <begin position="316"/>
        <end position="331"/>
    </location>
</feature>
<feature type="compositionally biased region" description="Polar residues" evidence="2">
    <location>
        <begin position="131"/>
        <end position="140"/>
    </location>
</feature>
<feature type="compositionally biased region" description="Basic and acidic residues" evidence="2">
    <location>
        <begin position="121"/>
        <end position="130"/>
    </location>
</feature>
<accession>A0AAV6MHP4</accession>
<feature type="region of interest" description="Disordered" evidence="2">
    <location>
        <begin position="250"/>
        <end position="278"/>
    </location>
</feature>
<dbReference type="EMBL" id="JAGKQH010000014">
    <property type="protein sequence ID" value="KAG6581798.1"/>
    <property type="molecule type" value="Genomic_DNA"/>
</dbReference>
<dbReference type="GO" id="GO:0003677">
    <property type="term" value="F:DNA binding"/>
    <property type="evidence" value="ECO:0007669"/>
    <property type="project" value="InterPro"/>
</dbReference>
<evidence type="ECO:0000313" key="5">
    <source>
        <dbReference type="Proteomes" id="UP000685013"/>
    </source>
</evidence>
<sequence length="595" mass="67592">MPLLAEIFTAQPAFHGFHSCFLVNNSMVSLTFGNEKELSSCWKSLIVPKRMNFSAQHEVSRRGLLIRAIATLESKRVVHDGNGDVYMEKRTEFKNSQLGSALFTSEAQLASSSEDSEELDERERVRRERISQANKGQTPWNKGRKHSAETLRRIKERTWLAMQDPKVKNKLAKAGGHAQSEETRMKIGVGVRMGWQRRREKLVLQEKCYIEWKHLIAEASRRGYKGEEELQWDSYQILNERFKKEWLESVEQRKRKPRPVGSKRAPKSAEQRKKISESISAKWDDPEYRDRVCSAIAKYHGTPIGVNRRRPRRKHSESMETTRTSQKKEKSNVYSSFGDGSRIENRQPRIRKSKAPRFKDPSASFKLDMIKSIRAQRAIAENKKMEAIEQARLMIAEAEKAAKALEVAATRSPIARASLLETRKLIAEALQSIECIDIEQMASQQTEEQNAVASSIHEVGTPNDEEDSLAGKEHQRRAAQTMAKGTQLLPRSIEDVAFDFGKFSVQDLEVAASTNGYGASYPPRLSSLANQPNGKGNKASDEHKDWLNGTNLHQLEEKADTQVSAARKKKWVRGRLVEVAEVCQDSMFNEATPSD</sequence>
<feature type="region of interest" description="Disordered" evidence="2">
    <location>
        <begin position="302"/>
        <end position="356"/>
    </location>
</feature>
<dbReference type="PANTHER" id="PTHR34199">
    <property type="entry name" value="NUMOD3 MOTIF FAMILY PROTEIN, EXPRESSED"/>
    <property type="match status" value="1"/>
</dbReference>
<dbReference type="Proteomes" id="UP000685013">
    <property type="component" value="Chromosome 14"/>
</dbReference>
<gene>
    <name evidence="4" type="ORF">SDJN03_21800</name>
</gene>
<feature type="region of interest" description="Disordered" evidence="2">
    <location>
        <begin position="523"/>
        <end position="545"/>
    </location>
</feature>
<feature type="non-terminal residue" evidence="4">
    <location>
        <position position="1"/>
    </location>
</feature>
<feature type="region of interest" description="Disordered" evidence="2">
    <location>
        <begin position="107"/>
        <end position="147"/>
    </location>
</feature>
<keyword evidence="5" id="KW-1185">Reference proteome</keyword>
<feature type="coiled-coil region" evidence="1">
    <location>
        <begin position="370"/>
        <end position="408"/>
    </location>
</feature>
<evidence type="ECO:0000256" key="2">
    <source>
        <dbReference type="SAM" id="MobiDB-lite"/>
    </source>
</evidence>
<proteinExistence type="predicted"/>
<name>A0AAV6MHP4_9ROSI</name>
<reference evidence="4 5" key="1">
    <citation type="journal article" date="2021" name="Hortic Res">
        <title>The domestication of Cucurbita argyrosperma as revealed by the genome of its wild relative.</title>
        <authorList>
            <person name="Barrera-Redondo J."/>
            <person name="Sanchez-de la Vega G."/>
            <person name="Aguirre-Liguori J.A."/>
            <person name="Castellanos-Morales G."/>
            <person name="Gutierrez-Guerrero Y.T."/>
            <person name="Aguirre-Dugua X."/>
            <person name="Aguirre-Planter E."/>
            <person name="Tenaillon M.I."/>
            <person name="Lira-Saade R."/>
            <person name="Eguiarte L.E."/>
        </authorList>
    </citation>
    <scope>NUCLEOTIDE SEQUENCE [LARGE SCALE GENOMIC DNA]</scope>
    <source>
        <strain evidence="4">JBR-2021</strain>
    </source>
</reference>
<evidence type="ECO:0000259" key="3">
    <source>
        <dbReference type="Pfam" id="PF07460"/>
    </source>
</evidence>
<dbReference type="Pfam" id="PF07460">
    <property type="entry name" value="NUMOD3"/>
    <property type="match status" value="1"/>
</dbReference>
<dbReference type="AlphaFoldDB" id="A0AAV6MHP4"/>
<dbReference type="PANTHER" id="PTHR34199:SF2">
    <property type="entry name" value="NUMOD3 MOTIF FAMILY PROTEIN, EXPRESSED"/>
    <property type="match status" value="1"/>
</dbReference>
<comment type="caution">
    <text evidence="4">The sequence shown here is derived from an EMBL/GenBank/DDBJ whole genome shotgun (WGS) entry which is preliminary data.</text>
</comment>
<evidence type="ECO:0000313" key="4">
    <source>
        <dbReference type="EMBL" id="KAG6581798.1"/>
    </source>
</evidence>
<protein>
    <recommendedName>
        <fullName evidence="3">Nuclease associated modular domain-containing protein</fullName>
    </recommendedName>
</protein>
<dbReference type="InterPro" id="IPR003611">
    <property type="entry name" value="NUMOD3"/>
</dbReference>
<feature type="compositionally biased region" description="Basic and acidic residues" evidence="2">
    <location>
        <begin position="267"/>
        <end position="278"/>
    </location>
</feature>
<feature type="domain" description="Nuclease associated modular" evidence="3">
    <location>
        <begin position="127"/>
        <end position="154"/>
    </location>
</feature>
<organism evidence="4 5">
    <name type="scientific">Cucurbita argyrosperma subsp. sororia</name>
    <dbReference type="NCBI Taxonomy" id="37648"/>
    <lineage>
        <taxon>Eukaryota</taxon>
        <taxon>Viridiplantae</taxon>
        <taxon>Streptophyta</taxon>
        <taxon>Embryophyta</taxon>
        <taxon>Tracheophyta</taxon>
        <taxon>Spermatophyta</taxon>
        <taxon>Magnoliopsida</taxon>
        <taxon>eudicotyledons</taxon>
        <taxon>Gunneridae</taxon>
        <taxon>Pentapetalae</taxon>
        <taxon>rosids</taxon>
        <taxon>fabids</taxon>
        <taxon>Cucurbitales</taxon>
        <taxon>Cucurbitaceae</taxon>
        <taxon>Cucurbiteae</taxon>
        <taxon>Cucurbita</taxon>
    </lineage>
</organism>